<dbReference type="EMBL" id="AVOT02007086">
    <property type="protein sequence ID" value="MBW0483130.1"/>
    <property type="molecule type" value="Genomic_DNA"/>
</dbReference>
<proteinExistence type="predicted"/>
<reference evidence="1" key="1">
    <citation type="submission" date="2021-03" db="EMBL/GenBank/DDBJ databases">
        <title>Draft genome sequence of rust myrtle Austropuccinia psidii MF-1, a brazilian biotype.</title>
        <authorList>
            <person name="Quecine M.C."/>
            <person name="Pachon D.M.R."/>
            <person name="Bonatelli M.L."/>
            <person name="Correr F.H."/>
            <person name="Franceschini L.M."/>
            <person name="Leite T.F."/>
            <person name="Margarido G.R.A."/>
            <person name="Almeida C.A."/>
            <person name="Ferrarezi J.A."/>
            <person name="Labate C.A."/>
        </authorList>
    </citation>
    <scope>NUCLEOTIDE SEQUENCE</scope>
    <source>
        <strain evidence="1">MF-1</strain>
    </source>
</reference>
<evidence type="ECO:0000313" key="2">
    <source>
        <dbReference type="Proteomes" id="UP000765509"/>
    </source>
</evidence>
<accession>A0A9Q3GYI2</accession>
<organism evidence="1 2">
    <name type="scientific">Austropuccinia psidii MF-1</name>
    <dbReference type="NCBI Taxonomy" id="1389203"/>
    <lineage>
        <taxon>Eukaryota</taxon>
        <taxon>Fungi</taxon>
        <taxon>Dikarya</taxon>
        <taxon>Basidiomycota</taxon>
        <taxon>Pucciniomycotina</taxon>
        <taxon>Pucciniomycetes</taxon>
        <taxon>Pucciniales</taxon>
        <taxon>Sphaerophragmiaceae</taxon>
        <taxon>Austropuccinia</taxon>
    </lineage>
</organism>
<dbReference type="Proteomes" id="UP000765509">
    <property type="component" value="Unassembled WGS sequence"/>
</dbReference>
<comment type="caution">
    <text evidence="1">The sequence shown here is derived from an EMBL/GenBank/DDBJ whole genome shotgun (WGS) entry which is preliminary data.</text>
</comment>
<protein>
    <submittedName>
        <fullName evidence="1">Uncharacterized protein</fullName>
    </submittedName>
</protein>
<keyword evidence="2" id="KW-1185">Reference proteome</keyword>
<dbReference type="AlphaFoldDB" id="A0A9Q3GYI2"/>
<gene>
    <name evidence="1" type="ORF">O181_022845</name>
</gene>
<evidence type="ECO:0000313" key="1">
    <source>
        <dbReference type="EMBL" id="MBW0483130.1"/>
    </source>
</evidence>
<sequence>MHCISGIIEWHAKKACQMEETSATIKTRKSLLADELEDIDGEYIFNDDYHEITNLKDNYKESKSFLKFLELGSLKDALMEIDEADNEDHENDEIQNVGNFSSKNDLILLPRAILKGQLPSRLKKPPIDWGAPSAGKLCFSDWITLSTFKIPFVVFEIKFHQKTFLDVFFHLVKLLEIEIDYETNEEKIQTYFFHLVTYHCLLEELYPELNPNPNQTLLFISHRVLEISD</sequence>
<name>A0A9Q3GYI2_9BASI</name>